<dbReference type="GO" id="GO:0006635">
    <property type="term" value="P:fatty acid beta-oxidation"/>
    <property type="evidence" value="ECO:0007669"/>
    <property type="project" value="TreeGrafter"/>
</dbReference>
<evidence type="ECO:0000256" key="6">
    <source>
        <dbReference type="PIRSR" id="PIRSR000429-1"/>
    </source>
</evidence>
<dbReference type="Pfam" id="PF02803">
    <property type="entry name" value="Thiolase_C"/>
    <property type="match status" value="1"/>
</dbReference>
<organism evidence="10 11">
    <name type="scientific">Blepharisma stoltei</name>
    <dbReference type="NCBI Taxonomy" id="1481888"/>
    <lineage>
        <taxon>Eukaryota</taxon>
        <taxon>Sar</taxon>
        <taxon>Alveolata</taxon>
        <taxon>Ciliophora</taxon>
        <taxon>Postciliodesmatophora</taxon>
        <taxon>Heterotrichea</taxon>
        <taxon>Heterotrichida</taxon>
        <taxon>Blepharismidae</taxon>
        <taxon>Blepharisma</taxon>
    </lineage>
</organism>
<dbReference type="GO" id="GO:0003985">
    <property type="term" value="F:acetyl-CoA C-acetyltransferase activity"/>
    <property type="evidence" value="ECO:0007669"/>
    <property type="project" value="TreeGrafter"/>
</dbReference>
<dbReference type="GO" id="GO:0005739">
    <property type="term" value="C:mitochondrion"/>
    <property type="evidence" value="ECO:0007669"/>
    <property type="project" value="TreeGrafter"/>
</dbReference>
<dbReference type="PANTHER" id="PTHR18919">
    <property type="entry name" value="ACETYL-COA C-ACYLTRANSFERASE"/>
    <property type="match status" value="1"/>
</dbReference>
<gene>
    <name evidence="10" type="ORF">BSTOLATCC_MIC27363</name>
</gene>
<evidence type="ECO:0008006" key="12">
    <source>
        <dbReference type="Google" id="ProtNLM"/>
    </source>
</evidence>
<evidence type="ECO:0000256" key="3">
    <source>
        <dbReference type="ARBA" id="ARBA00022723"/>
    </source>
</evidence>
<dbReference type="NCBIfam" id="TIGR01930">
    <property type="entry name" value="AcCoA-C-Actrans"/>
    <property type="match status" value="1"/>
</dbReference>
<dbReference type="CDD" id="cd00751">
    <property type="entry name" value="thiolase"/>
    <property type="match status" value="1"/>
</dbReference>
<dbReference type="PANTHER" id="PTHR18919:SF156">
    <property type="entry name" value="ACETYL-COA ACETYLTRANSFERASE, MITOCHONDRIAL"/>
    <property type="match status" value="1"/>
</dbReference>
<dbReference type="PIRSF" id="PIRSF000429">
    <property type="entry name" value="Ac-CoA_Ac_transf"/>
    <property type="match status" value="1"/>
</dbReference>
<evidence type="ECO:0000259" key="9">
    <source>
        <dbReference type="Pfam" id="PF02803"/>
    </source>
</evidence>
<dbReference type="Proteomes" id="UP001162131">
    <property type="component" value="Unassembled WGS sequence"/>
</dbReference>
<dbReference type="PROSITE" id="PS00098">
    <property type="entry name" value="THIOLASE_1"/>
    <property type="match status" value="1"/>
</dbReference>
<keyword evidence="2 7" id="KW-0808">Transferase</keyword>
<evidence type="ECO:0000313" key="10">
    <source>
        <dbReference type="EMBL" id="CAG9320783.1"/>
    </source>
</evidence>
<dbReference type="Pfam" id="PF00108">
    <property type="entry name" value="Thiolase_N"/>
    <property type="match status" value="1"/>
</dbReference>
<comment type="similarity">
    <text evidence="1 7">Belongs to the thiolase-like superfamily. Thiolase family.</text>
</comment>
<proteinExistence type="inferred from homology"/>
<dbReference type="InterPro" id="IPR020615">
    <property type="entry name" value="Thiolase_acyl_enz_int_AS"/>
</dbReference>
<dbReference type="InterPro" id="IPR020616">
    <property type="entry name" value="Thiolase_N"/>
</dbReference>
<dbReference type="Gene3D" id="3.40.47.10">
    <property type="match status" value="1"/>
</dbReference>
<dbReference type="InterPro" id="IPR020617">
    <property type="entry name" value="Thiolase_C"/>
</dbReference>
<feature type="domain" description="Thiolase C-terminal" evidence="9">
    <location>
        <begin position="284"/>
        <end position="404"/>
    </location>
</feature>
<accession>A0AAU9J0U4</accession>
<reference evidence="10" key="1">
    <citation type="submission" date="2021-09" db="EMBL/GenBank/DDBJ databases">
        <authorList>
            <consortium name="AG Swart"/>
            <person name="Singh M."/>
            <person name="Singh A."/>
            <person name="Seah K."/>
            <person name="Emmerich C."/>
        </authorList>
    </citation>
    <scope>NUCLEOTIDE SEQUENCE</scope>
    <source>
        <strain evidence="10">ATCC30299</strain>
    </source>
</reference>
<dbReference type="EMBL" id="CAJZBQ010000027">
    <property type="protein sequence ID" value="CAG9320783.1"/>
    <property type="molecule type" value="Genomic_DNA"/>
</dbReference>
<dbReference type="PROSITE" id="PS00737">
    <property type="entry name" value="THIOLASE_2"/>
    <property type="match status" value="1"/>
</dbReference>
<dbReference type="SUPFAM" id="SSF53901">
    <property type="entry name" value="Thiolase-like"/>
    <property type="match status" value="2"/>
</dbReference>
<dbReference type="InterPro" id="IPR016039">
    <property type="entry name" value="Thiolase-like"/>
</dbReference>
<feature type="active site" description="Acyl-thioester intermediate" evidence="6">
    <location>
        <position position="103"/>
    </location>
</feature>
<name>A0AAU9J0U4_9CILI</name>
<evidence type="ECO:0000313" key="11">
    <source>
        <dbReference type="Proteomes" id="UP001162131"/>
    </source>
</evidence>
<keyword evidence="5 7" id="KW-0012">Acyltransferase</keyword>
<dbReference type="InterPro" id="IPR020613">
    <property type="entry name" value="Thiolase_CS"/>
</dbReference>
<comment type="caution">
    <text evidence="10">The sequence shown here is derived from an EMBL/GenBank/DDBJ whole genome shotgun (WGS) entry which is preliminary data.</text>
</comment>
<protein>
    <recommendedName>
        <fullName evidence="12">Acetyl-CoA acetyltransferase</fullName>
    </recommendedName>
</protein>
<evidence type="ECO:0000256" key="1">
    <source>
        <dbReference type="ARBA" id="ARBA00010982"/>
    </source>
</evidence>
<dbReference type="InterPro" id="IPR002155">
    <property type="entry name" value="Thiolase"/>
</dbReference>
<evidence type="ECO:0000256" key="7">
    <source>
        <dbReference type="RuleBase" id="RU003557"/>
    </source>
</evidence>
<sequence length="407" mass="43694">MEYIAFFIEINKMSFMPREVIIAAAKRTPIGSYMGSLSKIPAVNLGASCIKAAIQQANIKPSDIQEVMLGNMFGGLGQAPARQASIYAGLPYETICTGINKACSSGMKSVTLAAQSITLGHVDVIMAGGIENMSLAPFYIADYRPGHLYADSTIFNLLSTDGVYCKHSKLTMGLCSEKTIEKYGITREEQDSFCAESYRRAEKAWKRGFFNNEIVPIEVQGKGGNVTVTEDDEYKKVKYDKIPTLKPVFDKNGTITAANASGFNDGGSTALVMSIDAARKLGVKPLARIVSFADGETEPMHFGTAPTPSIQMALKRAKMTVNNVDLWEINENFSSIAIVNMKLLGISHDKLNINGGAVALGHPFAMSGCRIIATLINSLRESNKTIGCASICNGGGGATSIIIELIN</sequence>
<evidence type="ECO:0000256" key="4">
    <source>
        <dbReference type="ARBA" id="ARBA00022958"/>
    </source>
</evidence>
<keyword evidence="3" id="KW-0479">Metal-binding</keyword>
<evidence type="ECO:0000259" key="8">
    <source>
        <dbReference type="Pfam" id="PF00108"/>
    </source>
</evidence>
<evidence type="ECO:0000256" key="5">
    <source>
        <dbReference type="ARBA" id="ARBA00023315"/>
    </source>
</evidence>
<evidence type="ECO:0000256" key="2">
    <source>
        <dbReference type="ARBA" id="ARBA00022679"/>
    </source>
</evidence>
<feature type="active site" description="Proton acceptor" evidence="6">
    <location>
        <position position="392"/>
    </location>
</feature>
<feature type="active site" description="Proton acceptor" evidence="6">
    <location>
        <position position="362"/>
    </location>
</feature>
<feature type="domain" description="Thiolase N-terminal" evidence="8">
    <location>
        <begin position="20"/>
        <end position="274"/>
    </location>
</feature>
<keyword evidence="4" id="KW-0630">Potassium</keyword>
<dbReference type="GO" id="GO:0046872">
    <property type="term" value="F:metal ion binding"/>
    <property type="evidence" value="ECO:0007669"/>
    <property type="project" value="UniProtKB-KW"/>
</dbReference>
<keyword evidence="11" id="KW-1185">Reference proteome</keyword>
<dbReference type="AlphaFoldDB" id="A0AAU9J0U4"/>